<dbReference type="AlphaFoldDB" id="A0A9E8MK99"/>
<dbReference type="InterPro" id="IPR005135">
    <property type="entry name" value="Endo/exonuclease/phosphatase"/>
</dbReference>
<dbReference type="EMBL" id="CP113089">
    <property type="protein sequence ID" value="WAB80627.1"/>
    <property type="molecule type" value="Genomic_DNA"/>
</dbReference>
<dbReference type="KEGG" id="mdb:OVN18_08605"/>
<dbReference type="GO" id="GO:0004519">
    <property type="term" value="F:endonuclease activity"/>
    <property type="evidence" value="ECO:0007669"/>
    <property type="project" value="UniProtKB-KW"/>
</dbReference>
<evidence type="ECO:0000259" key="2">
    <source>
        <dbReference type="Pfam" id="PF03372"/>
    </source>
</evidence>
<gene>
    <name evidence="3" type="ORF">OVN18_08605</name>
</gene>
<keyword evidence="1" id="KW-1133">Transmembrane helix</keyword>
<organism evidence="3 4">
    <name type="scientific">Microcella daejeonensis</name>
    <dbReference type="NCBI Taxonomy" id="2994971"/>
    <lineage>
        <taxon>Bacteria</taxon>
        <taxon>Bacillati</taxon>
        <taxon>Actinomycetota</taxon>
        <taxon>Actinomycetes</taxon>
        <taxon>Micrococcales</taxon>
        <taxon>Microbacteriaceae</taxon>
        <taxon>Microcella</taxon>
    </lineage>
</organism>
<proteinExistence type="predicted"/>
<keyword evidence="1" id="KW-0812">Transmembrane</keyword>
<keyword evidence="3" id="KW-0540">Nuclease</keyword>
<evidence type="ECO:0000313" key="3">
    <source>
        <dbReference type="EMBL" id="WAB80627.1"/>
    </source>
</evidence>
<feature type="transmembrane region" description="Helical" evidence="1">
    <location>
        <begin position="69"/>
        <end position="89"/>
    </location>
</feature>
<feature type="transmembrane region" description="Helical" evidence="1">
    <location>
        <begin position="38"/>
        <end position="62"/>
    </location>
</feature>
<evidence type="ECO:0000256" key="1">
    <source>
        <dbReference type="SAM" id="Phobius"/>
    </source>
</evidence>
<keyword evidence="3" id="KW-0378">Hydrolase</keyword>
<keyword evidence="1" id="KW-0472">Membrane</keyword>
<name>A0A9E8MK99_9MICO</name>
<dbReference type="SUPFAM" id="SSF56219">
    <property type="entry name" value="DNase I-like"/>
    <property type="match status" value="1"/>
</dbReference>
<sequence length="333" mass="34536">MFARILAAVVLVGVSLVLLVLAWPSLFDLAGAPIVAQVVALRGLTSVVAVLGALVFALVAIVWRGGRRFFASLAVIALVFTAINAAVLASRGFGDDSLPARAPEELSVLAWNTLGDATGADGIADLALEEQSDIIVLPETSAATAEAAAVLLREAGRPMWVYTEAFDQIAIARSTSVLVSVEIGEYDIDRDVGNTTVLPSLVLRPRGHDGPTIIGVHPVAPIPAELANWREDLVWLDSVCRGESTIMAGDLNATADHFTATPGGPGIGECVDAAIATGNGAVGTWPASLPPLLGAPIDHVLTTPDVTVTGFRVITSRDDAGSDHRPVVARVLL</sequence>
<dbReference type="Gene3D" id="3.60.10.10">
    <property type="entry name" value="Endonuclease/exonuclease/phosphatase"/>
    <property type="match status" value="1"/>
</dbReference>
<feature type="domain" description="Endonuclease/exonuclease/phosphatase" evidence="2">
    <location>
        <begin position="110"/>
        <end position="324"/>
    </location>
</feature>
<reference evidence="3" key="1">
    <citation type="submission" date="2022-11" db="EMBL/GenBank/DDBJ databases">
        <title>Description of Microcella daejonensis nov. sp, isolated from riverside soil.</title>
        <authorList>
            <person name="Molina K.M."/>
            <person name="Kim S.B."/>
        </authorList>
    </citation>
    <scope>NUCLEOTIDE SEQUENCE</scope>
    <source>
        <strain evidence="3">MMS21-STM12</strain>
    </source>
</reference>
<dbReference type="InterPro" id="IPR036691">
    <property type="entry name" value="Endo/exonu/phosph_ase_sf"/>
</dbReference>
<keyword evidence="4" id="KW-1185">Reference proteome</keyword>
<dbReference type="RefSeq" id="WP_267780310.1">
    <property type="nucleotide sequence ID" value="NZ_CP113089.1"/>
</dbReference>
<accession>A0A9E8MK99</accession>
<dbReference type="Pfam" id="PF03372">
    <property type="entry name" value="Exo_endo_phos"/>
    <property type="match status" value="1"/>
</dbReference>
<evidence type="ECO:0000313" key="4">
    <source>
        <dbReference type="Proteomes" id="UP001164706"/>
    </source>
</evidence>
<dbReference type="Proteomes" id="UP001164706">
    <property type="component" value="Chromosome"/>
</dbReference>
<protein>
    <submittedName>
        <fullName evidence="3">Endonuclease/exonuclease/phosphatase family protein</fullName>
    </submittedName>
</protein>
<keyword evidence="3" id="KW-0255">Endonuclease</keyword>